<proteinExistence type="predicted"/>
<dbReference type="AlphaFoldDB" id="A0A3M6TFS7"/>
<accession>A0A3M6TFS7</accession>
<sequence>CVLEMADEEDGKKNKTTFKGPISDRSCTDIPCCILFVAYIVGMVVVGIIAFKEGDPDRLLLPQDSQGI</sequence>
<reference evidence="2 3" key="1">
    <citation type="journal article" date="2018" name="Sci. Rep.">
        <title>Comparative analysis of the Pocillopora damicornis genome highlights role of immune system in coral evolution.</title>
        <authorList>
            <person name="Cunning R."/>
            <person name="Bay R.A."/>
            <person name="Gillette P."/>
            <person name="Baker A.C."/>
            <person name="Traylor-Knowles N."/>
        </authorList>
    </citation>
    <scope>NUCLEOTIDE SEQUENCE [LARGE SCALE GENOMIC DNA]</scope>
    <source>
        <strain evidence="2">RSMAS</strain>
        <tissue evidence="2">Whole animal</tissue>
    </source>
</reference>
<evidence type="ECO:0000256" key="1">
    <source>
        <dbReference type="SAM" id="Phobius"/>
    </source>
</evidence>
<dbReference type="EMBL" id="RCHS01003678">
    <property type="protein sequence ID" value="RMX40198.1"/>
    <property type="molecule type" value="Genomic_DNA"/>
</dbReference>
<evidence type="ECO:0000313" key="3">
    <source>
        <dbReference type="Proteomes" id="UP000275408"/>
    </source>
</evidence>
<keyword evidence="1" id="KW-0812">Transmembrane</keyword>
<protein>
    <submittedName>
        <fullName evidence="2">Uncharacterized protein</fullName>
    </submittedName>
</protein>
<organism evidence="2 3">
    <name type="scientific">Pocillopora damicornis</name>
    <name type="common">Cauliflower coral</name>
    <name type="synonym">Millepora damicornis</name>
    <dbReference type="NCBI Taxonomy" id="46731"/>
    <lineage>
        <taxon>Eukaryota</taxon>
        <taxon>Metazoa</taxon>
        <taxon>Cnidaria</taxon>
        <taxon>Anthozoa</taxon>
        <taxon>Hexacorallia</taxon>
        <taxon>Scleractinia</taxon>
        <taxon>Astrocoeniina</taxon>
        <taxon>Pocilloporidae</taxon>
        <taxon>Pocillopora</taxon>
    </lineage>
</organism>
<name>A0A3M6TFS7_POCDA</name>
<keyword evidence="1" id="KW-0472">Membrane</keyword>
<keyword evidence="3" id="KW-1185">Reference proteome</keyword>
<evidence type="ECO:0000313" key="2">
    <source>
        <dbReference type="EMBL" id="RMX40198.1"/>
    </source>
</evidence>
<dbReference type="OrthoDB" id="420519at2759"/>
<keyword evidence="1" id="KW-1133">Transmembrane helix</keyword>
<comment type="caution">
    <text evidence="2">The sequence shown here is derived from an EMBL/GenBank/DDBJ whole genome shotgun (WGS) entry which is preliminary data.</text>
</comment>
<gene>
    <name evidence="2" type="ORF">pdam_00016560</name>
</gene>
<feature type="transmembrane region" description="Helical" evidence="1">
    <location>
        <begin position="32"/>
        <end position="51"/>
    </location>
</feature>
<feature type="non-terminal residue" evidence="2">
    <location>
        <position position="1"/>
    </location>
</feature>
<dbReference type="Proteomes" id="UP000275408">
    <property type="component" value="Unassembled WGS sequence"/>
</dbReference>